<sequence>MGMNAGFAPNAVRDQFMRHDPNWATFSSAYITEKVEFHLQNVFLDEPMEDGLIKFFTHISIMRDPRASYDMVPDAFLNNLPSDPKTIELGARRDKLKNGQYRDRGTGNETERGKSLRQEYRKHYFYHRPTWDVERQASQESDDEGDEEDEYDYVQPAIELHIPERAQLAKTLCHHIDNLSSSELRDLRIKATCLMTALRSKRETVKHKYIQRTNRSGVPPVDTATVPIKGELPESGLFPLLIEKTYCPFCIGSKALPLVERTFRYCRPA</sequence>
<keyword evidence="2" id="KW-1185">Reference proteome</keyword>
<dbReference type="PANTHER" id="PTHR37535:SF4">
    <property type="entry name" value="FLUG DOMAIN-CONTAINING PROTEIN"/>
    <property type="match status" value="1"/>
</dbReference>
<evidence type="ECO:0000313" key="1">
    <source>
        <dbReference type="EMBL" id="KAH7252648.1"/>
    </source>
</evidence>
<name>A0A8K0WFH6_9HYPO</name>
<dbReference type="InterPro" id="IPR021842">
    <property type="entry name" value="DUF3435"/>
</dbReference>
<dbReference type="PANTHER" id="PTHR37535">
    <property type="entry name" value="FLUG DOMAIN PROTEIN"/>
    <property type="match status" value="1"/>
</dbReference>
<organism evidence="1 2">
    <name type="scientific">Fusarium tricinctum</name>
    <dbReference type="NCBI Taxonomy" id="61284"/>
    <lineage>
        <taxon>Eukaryota</taxon>
        <taxon>Fungi</taxon>
        <taxon>Dikarya</taxon>
        <taxon>Ascomycota</taxon>
        <taxon>Pezizomycotina</taxon>
        <taxon>Sordariomycetes</taxon>
        <taxon>Hypocreomycetidae</taxon>
        <taxon>Hypocreales</taxon>
        <taxon>Nectriaceae</taxon>
        <taxon>Fusarium</taxon>
        <taxon>Fusarium tricinctum species complex</taxon>
    </lineage>
</organism>
<dbReference type="EMBL" id="JAGPXF010000003">
    <property type="protein sequence ID" value="KAH7252648.1"/>
    <property type="molecule type" value="Genomic_DNA"/>
</dbReference>
<proteinExistence type="predicted"/>
<evidence type="ECO:0000313" key="2">
    <source>
        <dbReference type="Proteomes" id="UP000813427"/>
    </source>
</evidence>
<protein>
    <submittedName>
        <fullName evidence="1">FluG domain-containing protein</fullName>
    </submittedName>
</protein>
<dbReference type="AlphaFoldDB" id="A0A8K0WFH6"/>
<gene>
    <name evidence="1" type="ORF">BKA59DRAFT_453859</name>
</gene>
<reference evidence="1" key="1">
    <citation type="journal article" date="2021" name="Nat. Commun.">
        <title>Genetic determinants of endophytism in the Arabidopsis root mycobiome.</title>
        <authorList>
            <person name="Mesny F."/>
            <person name="Miyauchi S."/>
            <person name="Thiergart T."/>
            <person name="Pickel B."/>
            <person name="Atanasova L."/>
            <person name="Karlsson M."/>
            <person name="Huettel B."/>
            <person name="Barry K.W."/>
            <person name="Haridas S."/>
            <person name="Chen C."/>
            <person name="Bauer D."/>
            <person name="Andreopoulos W."/>
            <person name="Pangilinan J."/>
            <person name="LaButti K."/>
            <person name="Riley R."/>
            <person name="Lipzen A."/>
            <person name="Clum A."/>
            <person name="Drula E."/>
            <person name="Henrissat B."/>
            <person name="Kohler A."/>
            <person name="Grigoriev I.V."/>
            <person name="Martin F.M."/>
            <person name="Hacquard S."/>
        </authorList>
    </citation>
    <scope>NUCLEOTIDE SEQUENCE</scope>
    <source>
        <strain evidence="1">MPI-SDFR-AT-0068</strain>
    </source>
</reference>
<dbReference type="Proteomes" id="UP000813427">
    <property type="component" value="Unassembled WGS sequence"/>
</dbReference>
<dbReference type="OrthoDB" id="4485682at2759"/>
<accession>A0A8K0WFH6</accession>
<comment type="caution">
    <text evidence="1">The sequence shown here is derived from an EMBL/GenBank/DDBJ whole genome shotgun (WGS) entry which is preliminary data.</text>
</comment>
<dbReference type="Pfam" id="PF11917">
    <property type="entry name" value="DUF3435"/>
    <property type="match status" value="1"/>
</dbReference>